<reference evidence="2" key="1">
    <citation type="submission" date="2022-04" db="EMBL/GenBank/DDBJ databases">
        <title>Complete genome sequence of a cyanobacterium, Nostoc sp. SO-36, isolated in Antarctica.</title>
        <authorList>
            <person name="Kanesaki Y."/>
            <person name="Effendi D."/>
            <person name="Sakamoto T."/>
            <person name="Ohtani S."/>
            <person name="Awai K."/>
        </authorList>
    </citation>
    <scope>NUCLEOTIDE SEQUENCE</scope>
    <source>
        <strain evidence="2">SO-36</strain>
        <plasmid evidence="2">pANSO36A</plasmid>
    </source>
</reference>
<feature type="coiled-coil region" evidence="1">
    <location>
        <begin position="15"/>
        <end position="56"/>
    </location>
</feature>
<protein>
    <submittedName>
        <fullName evidence="2">Uncharacterized protein</fullName>
    </submittedName>
</protein>
<dbReference type="EMBL" id="AP025733">
    <property type="protein sequence ID" value="BDI20566.1"/>
    <property type="molecule type" value="Genomic_DNA"/>
</dbReference>
<geneLocation type="plasmid" evidence="2 3">
    <name>pANSO36A</name>
</geneLocation>
<evidence type="ECO:0000256" key="1">
    <source>
        <dbReference type="SAM" id="Coils"/>
    </source>
</evidence>
<organism evidence="2 3">
    <name type="scientific">Nostoc cf. commune SO-36</name>
    <dbReference type="NCBI Taxonomy" id="449208"/>
    <lineage>
        <taxon>Bacteria</taxon>
        <taxon>Bacillati</taxon>
        <taxon>Cyanobacteriota</taxon>
        <taxon>Cyanophyceae</taxon>
        <taxon>Nostocales</taxon>
        <taxon>Nostocaceae</taxon>
        <taxon>Nostoc</taxon>
    </lineage>
</organism>
<dbReference type="RefSeq" id="WP_251960736.1">
    <property type="nucleotide sequence ID" value="NZ_AP025733.1"/>
</dbReference>
<gene>
    <name evidence="2" type="ORF">ANSO36C_63680</name>
</gene>
<keyword evidence="1" id="KW-0175">Coiled coil</keyword>
<evidence type="ECO:0000313" key="3">
    <source>
        <dbReference type="Proteomes" id="UP001055453"/>
    </source>
</evidence>
<keyword evidence="2" id="KW-0614">Plasmid</keyword>
<dbReference type="Proteomes" id="UP001055453">
    <property type="component" value="Plasmid pANSO36A"/>
</dbReference>
<proteinExistence type="predicted"/>
<name>A0ABM7ZBA0_NOSCO</name>
<keyword evidence="3" id="KW-1185">Reference proteome</keyword>
<sequence>MTDTNNSNDEMRALLAELTRSQLQTQEQMRQTQQEIRATQEAVRETNATVQELTSDINRVLARSAVFDDVVLQLQENQQLMQANFNEFQRSFAEHQRTLSEHRRDFIGHQRTTNAALNSLEAINLRLIEIIGRGQN</sequence>
<accession>A0ABM7ZBA0</accession>
<evidence type="ECO:0000313" key="2">
    <source>
        <dbReference type="EMBL" id="BDI20566.1"/>
    </source>
</evidence>